<gene>
    <name evidence="2" type="ORF">DCP75_18895</name>
</gene>
<evidence type="ECO:0000313" key="3">
    <source>
        <dbReference type="Proteomes" id="UP000259273"/>
    </source>
</evidence>
<name>A0A3C1KU79_9GAMM</name>
<dbReference type="AlphaFoldDB" id="A0A3C1KU79"/>
<organism evidence="2 3">
    <name type="scientific">Haliea salexigens</name>
    <dbReference type="NCBI Taxonomy" id="287487"/>
    <lineage>
        <taxon>Bacteria</taxon>
        <taxon>Pseudomonadati</taxon>
        <taxon>Pseudomonadota</taxon>
        <taxon>Gammaproteobacteria</taxon>
        <taxon>Cellvibrionales</taxon>
        <taxon>Halieaceae</taxon>
        <taxon>Haliea</taxon>
    </lineage>
</organism>
<feature type="region of interest" description="Disordered" evidence="1">
    <location>
        <begin position="49"/>
        <end position="71"/>
    </location>
</feature>
<comment type="caution">
    <text evidence="2">The sequence shown here is derived from an EMBL/GenBank/DDBJ whole genome shotgun (WGS) entry which is preliminary data.</text>
</comment>
<accession>A0A3C1KU79</accession>
<reference evidence="2 3" key="1">
    <citation type="journal article" date="2018" name="Nat. Biotechnol.">
        <title>A standardized bacterial taxonomy based on genome phylogeny substantially revises the tree of life.</title>
        <authorList>
            <person name="Parks D.H."/>
            <person name="Chuvochina M."/>
            <person name="Waite D.W."/>
            <person name="Rinke C."/>
            <person name="Skarshewski A."/>
            <person name="Chaumeil P.A."/>
            <person name="Hugenholtz P."/>
        </authorList>
    </citation>
    <scope>NUCLEOTIDE SEQUENCE [LARGE SCALE GENOMIC DNA]</scope>
    <source>
        <strain evidence="2">UBA9158</strain>
    </source>
</reference>
<sequence length="71" mass="7442">MHTAQKHPAPAIVTATAHNAAAGIVGGAQCYRLIATDGLTAGEIQCHKQATGLGPDGQTLLHRLKPRHRNQ</sequence>
<dbReference type="EMBL" id="DMND01000254">
    <property type="protein sequence ID" value="HAN29746.1"/>
    <property type="molecule type" value="Genomic_DNA"/>
</dbReference>
<protein>
    <submittedName>
        <fullName evidence="2">Uncharacterized protein</fullName>
    </submittedName>
</protein>
<proteinExistence type="predicted"/>
<dbReference type="Proteomes" id="UP000259273">
    <property type="component" value="Unassembled WGS sequence"/>
</dbReference>
<feature type="compositionally biased region" description="Basic residues" evidence="1">
    <location>
        <begin position="62"/>
        <end position="71"/>
    </location>
</feature>
<evidence type="ECO:0000256" key="1">
    <source>
        <dbReference type="SAM" id="MobiDB-lite"/>
    </source>
</evidence>
<evidence type="ECO:0000313" key="2">
    <source>
        <dbReference type="EMBL" id="HAN29746.1"/>
    </source>
</evidence>